<reference evidence="7 9" key="3">
    <citation type="submission" date="2019-07" db="EMBL/GenBank/DDBJ databases">
        <title>Active sludge and wastewater microbial communities from Klosterneuburg, Austria.</title>
        <authorList>
            <person name="Wagner M."/>
        </authorList>
    </citation>
    <scope>NUCLEOTIDE SEQUENCE [LARGE SCALE GENOMIC DNA]</scope>
    <source>
        <strain evidence="7 9">Nm2</strain>
    </source>
</reference>
<keyword evidence="2 6" id="KW-0575">Peroxidase</keyword>
<reference evidence="6 8" key="2">
    <citation type="journal article" date="2016" name="Genome Announc.">
        <title>Genome Sequence of Nitrosomonas communis Strain Nm2, a Mesophilic Ammonia-Oxidizing Bacterium Isolated from Mediterranean Soil.</title>
        <authorList>
            <person name="Kozlowski J.A."/>
            <person name="Kits K.D."/>
            <person name="Stein L.Y."/>
        </authorList>
    </citation>
    <scope>NUCLEOTIDE SEQUENCE [LARGE SCALE GENOMIC DNA]</scope>
    <source>
        <strain evidence="6 8">Nm2</strain>
    </source>
</reference>
<evidence type="ECO:0000313" key="8">
    <source>
        <dbReference type="Proteomes" id="UP000034156"/>
    </source>
</evidence>
<name>A0A0F7KIP8_9PROT</name>
<sequence length="510" mass="57242">MKKSNDFEFDDLQGLLRFGYGKLTDSCFMLLNIANVEAAKQWLKTAPISNAVTMDSPPDTVLQIAFSVHGLRILGIGESIISDFSDEFIYGMTRNENCSRRLGDIGRNAPERWEWGNDSVTTMPHILLLLYAKKGKLEAWRKTVEDERFSQAFQLLRQLPTSNLGRFEPFGFDDSISQPTIDWTYRQSTDPHERDRYSNLLAVGEMVLGYPNEYGQYTARPLVDPKKDHLATDLPDAEDDPTLKDFARNGTYLVLRELGQDVPGFWQFLDKASDSKPKKREQLAAAMVGRERNGTPLIAEHIPGISRKDHGNHFTYDLDATGNHCPISAHVRRANPRTGDLPGNITDVGIIGFIRRLTKILGFGQKPEEDLVASSRFHRLFRRGRSYGNVLAPEDAIKPDIPAAKHGLQFICLVANISRQFEFVQNAWIANSKFNGLHEEPDPLLGNREPLMSGESTDHFNRPDPSGPMQKICHLPQFVAVHGGGYFFMPGLRALKYISALPANGGNRSS</sequence>
<dbReference type="RefSeq" id="WP_046850778.1">
    <property type="nucleotide sequence ID" value="NZ_CP011451.1"/>
</dbReference>
<dbReference type="GO" id="GO:0046872">
    <property type="term" value="F:metal ion binding"/>
    <property type="evidence" value="ECO:0007669"/>
    <property type="project" value="UniProtKB-KW"/>
</dbReference>
<dbReference type="EMBL" id="VNHT01000002">
    <property type="protein sequence ID" value="TYP94282.1"/>
    <property type="molecule type" value="Genomic_DNA"/>
</dbReference>
<gene>
    <name evidence="6" type="ORF">AAW31_14510</name>
    <name evidence="7" type="ORF">BCL69_100252</name>
</gene>
<evidence type="ECO:0000256" key="1">
    <source>
        <dbReference type="ARBA" id="ARBA00001970"/>
    </source>
</evidence>
<dbReference type="EMBL" id="CP011451">
    <property type="protein sequence ID" value="AKH38742.1"/>
    <property type="molecule type" value="Genomic_DNA"/>
</dbReference>
<organism evidence="6 8">
    <name type="scientific">Nitrosomonas communis</name>
    <dbReference type="NCBI Taxonomy" id="44574"/>
    <lineage>
        <taxon>Bacteria</taxon>
        <taxon>Pseudomonadati</taxon>
        <taxon>Pseudomonadota</taxon>
        <taxon>Betaproteobacteria</taxon>
        <taxon>Nitrosomonadales</taxon>
        <taxon>Nitrosomonadaceae</taxon>
        <taxon>Nitrosomonas</taxon>
    </lineage>
</organism>
<dbReference type="InterPro" id="IPR011008">
    <property type="entry name" value="Dimeric_a/b-barrel"/>
</dbReference>
<reference evidence="8" key="1">
    <citation type="submission" date="2015-05" db="EMBL/GenBank/DDBJ databases">
        <title>Draft genome of Nitrosomonas communis strain Nm2.</title>
        <authorList>
            <person name="Kozlowski J.A."/>
            <person name="Kits K.D."/>
            <person name="Stein L.Y."/>
        </authorList>
    </citation>
    <scope>NUCLEOTIDE SEQUENCE [LARGE SCALE GENOMIC DNA]</scope>
    <source>
        <strain evidence="8">Nm2</strain>
    </source>
</reference>
<dbReference type="KEGG" id="nco:AAW31_14510"/>
<protein>
    <submittedName>
        <fullName evidence="6">Peroxidase</fullName>
    </submittedName>
</protein>
<dbReference type="SUPFAM" id="SSF54909">
    <property type="entry name" value="Dimeric alpha+beta barrel"/>
    <property type="match status" value="1"/>
</dbReference>
<dbReference type="Proteomes" id="UP000034156">
    <property type="component" value="Chromosome"/>
</dbReference>
<accession>A0A0F7KIP8</accession>
<proteinExistence type="predicted"/>
<comment type="cofactor">
    <cofactor evidence="1">
        <name>heme b</name>
        <dbReference type="ChEBI" id="CHEBI:60344"/>
    </cofactor>
</comment>
<dbReference type="InterPro" id="IPR006314">
    <property type="entry name" value="Dyp_peroxidase"/>
</dbReference>
<evidence type="ECO:0000256" key="4">
    <source>
        <dbReference type="ARBA" id="ARBA00023002"/>
    </source>
</evidence>
<evidence type="ECO:0000313" key="7">
    <source>
        <dbReference type="EMBL" id="TYP94282.1"/>
    </source>
</evidence>
<dbReference type="PANTHER" id="PTHR30521:SF5">
    <property type="entry name" value="BLR4509 PROTEIN"/>
    <property type="match status" value="1"/>
</dbReference>
<evidence type="ECO:0000256" key="3">
    <source>
        <dbReference type="ARBA" id="ARBA00022723"/>
    </source>
</evidence>
<evidence type="ECO:0000256" key="5">
    <source>
        <dbReference type="ARBA" id="ARBA00023004"/>
    </source>
</evidence>
<evidence type="ECO:0000256" key="2">
    <source>
        <dbReference type="ARBA" id="ARBA00022559"/>
    </source>
</evidence>
<evidence type="ECO:0000313" key="6">
    <source>
        <dbReference type="EMBL" id="AKH38742.1"/>
    </source>
</evidence>
<dbReference type="GO" id="GO:0020037">
    <property type="term" value="F:heme binding"/>
    <property type="evidence" value="ECO:0007669"/>
    <property type="project" value="InterPro"/>
</dbReference>
<dbReference type="AlphaFoldDB" id="A0A0F7KIP8"/>
<dbReference type="GO" id="GO:0004601">
    <property type="term" value="F:peroxidase activity"/>
    <property type="evidence" value="ECO:0007669"/>
    <property type="project" value="UniProtKB-KW"/>
</dbReference>
<dbReference type="GO" id="GO:0005829">
    <property type="term" value="C:cytosol"/>
    <property type="evidence" value="ECO:0007669"/>
    <property type="project" value="TreeGrafter"/>
</dbReference>
<keyword evidence="3" id="KW-0479">Metal-binding</keyword>
<keyword evidence="8" id="KW-1185">Reference proteome</keyword>
<dbReference type="Proteomes" id="UP000324176">
    <property type="component" value="Unassembled WGS sequence"/>
</dbReference>
<dbReference type="PATRIC" id="fig|44574.3.peg.3513"/>
<keyword evidence="4" id="KW-0560">Oxidoreductase</keyword>
<dbReference type="PANTHER" id="PTHR30521">
    <property type="entry name" value="DEFERROCHELATASE/PEROXIDASE"/>
    <property type="match status" value="1"/>
</dbReference>
<dbReference type="OrthoDB" id="9781066at2"/>
<dbReference type="PROSITE" id="PS51404">
    <property type="entry name" value="DYP_PEROXIDASE"/>
    <property type="match status" value="1"/>
</dbReference>
<evidence type="ECO:0000313" key="9">
    <source>
        <dbReference type="Proteomes" id="UP000324176"/>
    </source>
</evidence>
<keyword evidence="5" id="KW-0408">Iron</keyword>